<dbReference type="EMBL" id="QWLM01000004">
    <property type="protein sequence ID" value="RHW46562.1"/>
    <property type="molecule type" value="Genomic_DNA"/>
</dbReference>
<dbReference type="GO" id="GO:0140114">
    <property type="term" value="P:cellular detoxification of fluoride"/>
    <property type="evidence" value="ECO:0007669"/>
    <property type="project" value="UniProtKB-UniRule"/>
</dbReference>
<feature type="transmembrane region" description="Helical" evidence="10">
    <location>
        <begin position="43"/>
        <end position="65"/>
    </location>
</feature>
<keyword evidence="3 10" id="KW-0812">Transmembrane</keyword>
<keyword evidence="5 10" id="KW-0472">Membrane</keyword>
<keyword evidence="10" id="KW-0813">Transport</keyword>
<comment type="activity regulation">
    <text evidence="10">Na(+) is not transported, but it plays an essential structural role and its presence is essential for fluoride channel function.</text>
</comment>
<gene>
    <name evidence="10" type="primary">fluC</name>
    <name evidence="10" type="synonym">crcB</name>
    <name evidence="11" type="ORF">D1832_04745</name>
</gene>
<feature type="transmembrane region" description="Helical" evidence="10">
    <location>
        <begin position="77"/>
        <end position="96"/>
    </location>
</feature>
<dbReference type="HAMAP" id="MF_00454">
    <property type="entry name" value="FluC"/>
    <property type="match status" value="1"/>
</dbReference>
<dbReference type="GO" id="GO:0005886">
    <property type="term" value="C:plasma membrane"/>
    <property type="evidence" value="ECO:0007669"/>
    <property type="project" value="UniProtKB-SubCell"/>
</dbReference>
<dbReference type="SUPFAM" id="SSF103473">
    <property type="entry name" value="MFS general substrate transporter"/>
    <property type="match status" value="1"/>
</dbReference>
<organism evidence="11 12">
    <name type="scientific">Dermacoccus abyssi</name>
    <dbReference type="NCBI Taxonomy" id="322596"/>
    <lineage>
        <taxon>Bacteria</taxon>
        <taxon>Bacillati</taxon>
        <taxon>Actinomycetota</taxon>
        <taxon>Actinomycetes</taxon>
        <taxon>Micrococcales</taxon>
        <taxon>Dermacoccaceae</taxon>
        <taxon>Dermacoccus</taxon>
    </lineage>
</organism>
<feature type="transmembrane region" description="Helical" evidence="10">
    <location>
        <begin position="116"/>
        <end position="135"/>
    </location>
</feature>
<evidence type="ECO:0000256" key="8">
    <source>
        <dbReference type="ARBA" id="ARBA00035585"/>
    </source>
</evidence>
<evidence type="ECO:0000256" key="7">
    <source>
        <dbReference type="ARBA" id="ARBA00035120"/>
    </source>
</evidence>
<reference evidence="11 12" key="1">
    <citation type="submission" date="2018-08" db="EMBL/GenBank/DDBJ databases">
        <title>Whole genome sequence analysis of Dermacoccus abyssi bacteria isolated from Deep Mariana trench Micromonospora spp reveals genes involved in the environmental adaptation and production of secondary metabolites.</title>
        <authorList>
            <person name="Abdel-Mageed W.M."/>
            <person name="Lehri B."/>
            <person name="Nouioui I."/>
            <person name="Goodfellow I."/>
            <person name="Jaspars M."/>
            <person name="Karlyshev A."/>
        </authorList>
    </citation>
    <scope>NUCLEOTIDE SEQUENCE [LARGE SCALE GENOMIC DNA]</scope>
    <source>
        <strain evidence="11 12">MT1.1</strain>
    </source>
</reference>
<comment type="similarity">
    <text evidence="7 10">Belongs to the fluoride channel Fluc/FEX (TC 1.A.43) family.</text>
</comment>
<dbReference type="Proteomes" id="UP000285376">
    <property type="component" value="Unassembled WGS sequence"/>
</dbReference>
<dbReference type="GO" id="GO:0046872">
    <property type="term" value="F:metal ion binding"/>
    <property type="evidence" value="ECO:0007669"/>
    <property type="project" value="UniProtKB-KW"/>
</dbReference>
<evidence type="ECO:0000256" key="1">
    <source>
        <dbReference type="ARBA" id="ARBA00004651"/>
    </source>
</evidence>
<feature type="binding site" evidence="10">
    <location>
        <position position="91"/>
    </location>
    <ligand>
        <name>Na(+)</name>
        <dbReference type="ChEBI" id="CHEBI:29101"/>
        <note>structural</note>
    </ligand>
</feature>
<evidence type="ECO:0000256" key="4">
    <source>
        <dbReference type="ARBA" id="ARBA00022989"/>
    </source>
</evidence>
<accession>A0A417Z7H2</accession>
<evidence type="ECO:0000256" key="6">
    <source>
        <dbReference type="ARBA" id="ARBA00023303"/>
    </source>
</evidence>
<evidence type="ECO:0000313" key="11">
    <source>
        <dbReference type="EMBL" id="RHW46562.1"/>
    </source>
</evidence>
<dbReference type="PANTHER" id="PTHR28259:SF1">
    <property type="entry name" value="FLUORIDE EXPORT PROTEIN 1-RELATED"/>
    <property type="match status" value="1"/>
</dbReference>
<keyword evidence="6 10" id="KW-0407">Ion channel</keyword>
<dbReference type="InterPro" id="IPR003691">
    <property type="entry name" value="FluC"/>
</dbReference>
<sequence length="141" mass="14277">MPDDARPAHRHPRAVALVALGGALGAAARFGVAEALPHADGDVAWATFVVNIAGAFVLGCLLEALTRSGPDTGTRRSVRLVLGTGFCGAFTTYSTFAHDTVTLDRGFGVGVGWAALQVTCGLLAAAFGAVVGAAATSRRRA</sequence>
<keyword evidence="4 10" id="KW-1133">Transmembrane helix</keyword>
<feature type="binding site" evidence="10">
    <location>
        <position position="88"/>
    </location>
    <ligand>
        <name>Na(+)</name>
        <dbReference type="ChEBI" id="CHEBI:29101"/>
        <note>structural</note>
    </ligand>
</feature>
<evidence type="ECO:0000256" key="9">
    <source>
        <dbReference type="ARBA" id="ARBA00049940"/>
    </source>
</evidence>
<proteinExistence type="inferred from homology"/>
<evidence type="ECO:0000256" key="10">
    <source>
        <dbReference type="HAMAP-Rule" id="MF_00454"/>
    </source>
</evidence>
<dbReference type="PANTHER" id="PTHR28259">
    <property type="entry name" value="FLUORIDE EXPORT PROTEIN 1-RELATED"/>
    <property type="match status" value="1"/>
</dbReference>
<dbReference type="RefSeq" id="WP_118912852.1">
    <property type="nucleotide sequence ID" value="NZ_CBCRVH010000003.1"/>
</dbReference>
<dbReference type="InterPro" id="IPR036259">
    <property type="entry name" value="MFS_trans_sf"/>
</dbReference>
<evidence type="ECO:0000256" key="2">
    <source>
        <dbReference type="ARBA" id="ARBA00022475"/>
    </source>
</evidence>
<evidence type="ECO:0000313" key="12">
    <source>
        <dbReference type="Proteomes" id="UP000285376"/>
    </source>
</evidence>
<comment type="caution">
    <text evidence="11">The sequence shown here is derived from an EMBL/GenBank/DDBJ whole genome shotgun (WGS) entry which is preliminary data.</text>
</comment>
<comment type="catalytic activity">
    <reaction evidence="8">
        <text>fluoride(in) = fluoride(out)</text>
        <dbReference type="Rhea" id="RHEA:76159"/>
        <dbReference type="ChEBI" id="CHEBI:17051"/>
    </reaction>
    <physiologicalReaction direction="left-to-right" evidence="8">
        <dbReference type="Rhea" id="RHEA:76160"/>
    </physiologicalReaction>
</comment>
<comment type="function">
    <text evidence="9 10">Fluoride-specific ion channel. Important for reducing fluoride concentration in the cell, thus reducing its toxicity.</text>
</comment>
<evidence type="ECO:0000256" key="5">
    <source>
        <dbReference type="ARBA" id="ARBA00023136"/>
    </source>
</evidence>
<protein>
    <recommendedName>
        <fullName evidence="10">Fluoride-specific ion channel FluC</fullName>
    </recommendedName>
</protein>
<name>A0A417Z7H2_9MICO</name>
<dbReference type="GO" id="GO:0062054">
    <property type="term" value="F:fluoride channel activity"/>
    <property type="evidence" value="ECO:0007669"/>
    <property type="project" value="UniProtKB-UniRule"/>
</dbReference>
<comment type="subcellular location">
    <subcellularLocation>
        <location evidence="1 10">Cell membrane</location>
        <topology evidence="1 10">Multi-pass membrane protein</topology>
    </subcellularLocation>
</comment>
<keyword evidence="10" id="KW-0479">Metal-binding</keyword>
<dbReference type="Pfam" id="PF02537">
    <property type="entry name" value="CRCB"/>
    <property type="match status" value="1"/>
</dbReference>
<dbReference type="AlphaFoldDB" id="A0A417Z7H2"/>
<keyword evidence="10" id="KW-0406">Ion transport</keyword>
<evidence type="ECO:0000256" key="3">
    <source>
        <dbReference type="ARBA" id="ARBA00022692"/>
    </source>
</evidence>
<keyword evidence="2 10" id="KW-1003">Cell membrane</keyword>
<keyword evidence="10" id="KW-0915">Sodium</keyword>